<dbReference type="PANTHER" id="PTHR45528">
    <property type="entry name" value="SENSOR HISTIDINE KINASE CPXA"/>
    <property type="match status" value="1"/>
</dbReference>
<dbReference type="SMART" id="SM00304">
    <property type="entry name" value="HAMP"/>
    <property type="match status" value="1"/>
</dbReference>
<evidence type="ECO:0000256" key="6">
    <source>
        <dbReference type="ARBA" id="ARBA00022692"/>
    </source>
</evidence>
<evidence type="ECO:0000256" key="11">
    <source>
        <dbReference type="SAM" id="Phobius"/>
    </source>
</evidence>
<dbReference type="GO" id="GO:0005886">
    <property type="term" value="C:plasma membrane"/>
    <property type="evidence" value="ECO:0007669"/>
    <property type="project" value="TreeGrafter"/>
</dbReference>
<dbReference type="SMART" id="SM00388">
    <property type="entry name" value="HisKA"/>
    <property type="match status" value="1"/>
</dbReference>
<evidence type="ECO:0000256" key="4">
    <source>
        <dbReference type="ARBA" id="ARBA00022553"/>
    </source>
</evidence>
<dbReference type="Proteomes" id="UP000306509">
    <property type="component" value="Unassembled WGS sequence"/>
</dbReference>
<dbReference type="InterPro" id="IPR004358">
    <property type="entry name" value="Sig_transdc_His_kin-like_C"/>
</dbReference>
<keyword evidence="5 14" id="KW-0808">Transferase</keyword>
<evidence type="ECO:0000313" key="14">
    <source>
        <dbReference type="EMBL" id="TLC98472.1"/>
    </source>
</evidence>
<dbReference type="SUPFAM" id="SSF158472">
    <property type="entry name" value="HAMP domain-like"/>
    <property type="match status" value="1"/>
</dbReference>
<dbReference type="InterPro" id="IPR003660">
    <property type="entry name" value="HAMP_dom"/>
</dbReference>
<dbReference type="InterPro" id="IPR036890">
    <property type="entry name" value="HATPase_C_sf"/>
</dbReference>
<keyword evidence="4" id="KW-0597">Phosphoprotein</keyword>
<feature type="transmembrane region" description="Helical" evidence="11">
    <location>
        <begin position="12"/>
        <end position="36"/>
    </location>
</feature>
<evidence type="ECO:0000256" key="2">
    <source>
        <dbReference type="ARBA" id="ARBA00004141"/>
    </source>
</evidence>
<comment type="subcellular location">
    <subcellularLocation>
        <location evidence="2">Membrane</location>
        <topology evidence="2">Multi-pass membrane protein</topology>
    </subcellularLocation>
</comment>
<evidence type="ECO:0000256" key="1">
    <source>
        <dbReference type="ARBA" id="ARBA00000085"/>
    </source>
</evidence>
<keyword evidence="15" id="KW-1185">Reference proteome</keyword>
<comment type="caution">
    <text evidence="14">The sequence shown here is derived from an EMBL/GenBank/DDBJ whole genome shotgun (WGS) entry which is preliminary data.</text>
</comment>
<evidence type="ECO:0000259" key="12">
    <source>
        <dbReference type="PROSITE" id="PS50109"/>
    </source>
</evidence>
<dbReference type="Pfam" id="PF00672">
    <property type="entry name" value="HAMP"/>
    <property type="match status" value="1"/>
</dbReference>
<organism evidence="14 15">
    <name type="scientific">Robinsoniella peoriensis</name>
    <dbReference type="NCBI Taxonomy" id="180332"/>
    <lineage>
        <taxon>Bacteria</taxon>
        <taxon>Bacillati</taxon>
        <taxon>Bacillota</taxon>
        <taxon>Clostridia</taxon>
        <taxon>Lachnospirales</taxon>
        <taxon>Lachnospiraceae</taxon>
        <taxon>Robinsoniella</taxon>
    </lineage>
</organism>
<dbReference type="EC" id="2.7.13.3" evidence="3"/>
<dbReference type="InterPro" id="IPR005467">
    <property type="entry name" value="His_kinase_dom"/>
</dbReference>
<dbReference type="STRING" id="180332.GCA_000797495_01975"/>
<evidence type="ECO:0000256" key="10">
    <source>
        <dbReference type="ARBA" id="ARBA00023136"/>
    </source>
</evidence>
<dbReference type="PROSITE" id="PS50109">
    <property type="entry name" value="HIS_KIN"/>
    <property type="match status" value="1"/>
</dbReference>
<dbReference type="Gene3D" id="3.30.565.10">
    <property type="entry name" value="Histidine kinase-like ATPase, C-terminal domain"/>
    <property type="match status" value="1"/>
</dbReference>
<keyword evidence="9" id="KW-0902">Two-component regulatory system</keyword>
<dbReference type="SMART" id="SM00387">
    <property type="entry name" value="HATPase_c"/>
    <property type="match status" value="1"/>
</dbReference>
<dbReference type="Gene3D" id="6.10.340.10">
    <property type="match status" value="1"/>
</dbReference>
<dbReference type="RefSeq" id="WP_138003796.1">
    <property type="nucleotide sequence ID" value="NZ_QGQD01000093.1"/>
</dbReference>
<evidence type="ECO:0000256" key="5">
    <source>
        <dbReference type="ARBA" id="ARBA00022679"/>
    </source>
</evidence>
<dbReference type="Gene3D" id="1.10.287.130">
    <property type="match status" value="1"/>
</dbReference>
<dbReference type="SUPFAM" id="SSF55874">
    <property type="entry name" value="ATPase domain of HSP90 chaperone/DNA topoisomerase II/histidine kinase"/>
    <property type="match status" value="1"/>
</dbReference>
<dbReference type="InterPro" id="IPR036097">
    <property type="entry name" value="HisK_dim/P_sf"/>
</dbReference>
<evidence type="ECO:0000256" key="3">
    <source>
        <dbReference type="ARBA" id="ARBA00012438"/>
    </source>
</evidence>
<dbReference type="Pfam" id="PF00512">
    <property type="entry name" value="HisKA"/>
    <property type="match status" value="1"/>
</dbReference>
<keyword evidence="6 11" id="KW-0812">Transmembrane</keyword>
<dbReference type="AlphaFoldDB" id="A0A4U8Q3E6"/>
<feature type="transmembrane region" description="Helical" evidence="11">
    <location>
        <begin position="162"/>
        <end position="185"/>
    </location>
</feature>
<dbReference type="EMBL" id="QGQD01000093">
    <property type="protein sequence ID" value="TLC98472.1"/>
    <property type="molecule type" value="Genomic_DNA"/>
</dbReference>
<reference evidence="14 15" key="1">
    <citation type="journal article" date="2019" name="Anaerobe">
        <title>Detection of Robinsoniella peoriensis in multiple bone samples of a trauma patient.</title>
        <authorList>
            <person name="Schrottner P."/>
            <person name="Hartwich K."/>
            <person name="Bunk B."/>
            <person name="Schober I."/>
            <person name="Helbig S."/>
            <person name="Rudolph W.W."/>
            <person name="Gunzer F."/>
        </authorList>
    </citation>
    <scope>NUCLEOTIDE SEQUENCE [LARGE SCALE GENOMIC DNA]</scope>
    <source>
        <strain evidence="14 15">DSM 106044</strain>
    </source>
</reference>
<proteinExistence type="predicted"/>
<dbReference type="GO" id="GO:0000155">
    <property type="term" value="F:phosphorelay sensor kinase activity"/>
    <property type="evidence" value="ECO:0007669"/>
    <property type="project" value="InterPro"/>
</dbReference>
<keyword evidence="10 11" id="KW-0472">Membrane</keyword>
<dbReference type="CDD" id="cd00082">
    <property type="entry name" value="HisKA"/>
    <property type="match status" value="1"/>
</dbReference>
<evidence type="ECO:0000259" key="13">
    <source>
        <dbReference type="PROSITE" id="PS50885"/>
    </source>
</evidence>
<evidence type="ECO:0000256" key="8">
    <source>
        <dbReference type="ARBA" id="ARBA00022989"/>
    </source>
</evidence>
<dbReference type="PROSITE" id="PS50885">
    <property type="entry name" value="HAMP"/>
    <property type="match status" value="1"/>
</dbReference>
<evidence type="ECO:0000256" key="7">
    <source>
        <dbReference type="ARBA" id="ARBA00022777"/>
    </source>
</evidence>
<accession>A0A4U8Q3E6</accession>
<dbReference type="InterPro" id="IPR003594">
    <property type="entry name" value="HATPase_dom"/>
</dbReference>
<dbReference type="InterPro" id="IPR050398">
    <property type="entry name" value="HssS/ArlS-like"/>
</dbReference>
<dbReference type="PRINTS" id="PR00344">
    <property type="entry name" value="BCTRLSENSOR"/>
</dbReference>
<feature type="domain" description="Histidine kinase" evidence="12">
    <location>
        <begin position="258"/>
        <end position="476"/>
    </location>
</feature>
<comment type="catalytic activity">
    <reaction evidence="1">
        <text>ATP + protein L-histidine = ADP + protein N-phospho-L-histidine.</text>
        <dbReference type="EC" id="2.7.13.3"/>
    </reaction>
</comment>
<sequence>MKKRSLAAQFRITLVLIVVTSLIASLLTYAGAIMLFRQAVNNNEINPQDYYEQQIPRITDYVRDKKADILSLSSEEGLKNIIQGTGLTYQVVNGEGDILYGTYPDRIFETKEELYDNLNMTLLISGNYVRIVPVIGDDGKIQGAVSLAYQLSLSAVNKGNEWLNYAIILVAFSPVFYFIACIILFSRRLTKNITSPLQLLKEGSRQIKNKNLDFEIDYHSDNELGELCTAFMEMKDELKKSLSAQWRMEQERVEMVESLAHDLKSPLSVIKAYAEALIDDTKVNEEQLQYLNVIEENIEKSVSLVQQMQYTSDLERSSVKLHLIPVNLPEFMEQKVHDYEVQAERKDISIQLNIRRDIPNPYITDPGKLERILDNILSNSLQYTPTGGRITITVNAVNQCISYEISDTGTGFSMEDTQKVFEKFYRGDKARQTKDGHSGLGLYIARQLVELLGGTIKIGNLKSGGACVVFEHKIFVNK</sequence>
<protein>
    <recommendedName>
        <fullName evidence="3">histidine kinase</fullName>
        <ecNumber evidence="3">2.7.13.3</ecNumber>
    </recommendedName>
</protein>
<feature type="domain" description="HAMP" evidence="13">
    <location>
        <begin position="191"/>
        <end position="243"/>
    </location>
</feature>
<dbReference type="SUPFAM" id="SSF47384">
    <property type="entry name" value="Homodimeric domain of signal transducing histidine kinase"/>
    <property type="match status" value="1"/>
</dbReference>
<keyword evidence="8 11" id="KW-1133">Transmembrane helix</keyword>
<gene>
    <name evidence="14" type="primary">yycG_7</name>
    <name evidence="14" type="ORF">DSM106044_04700</name>
</gene>
<keyword evidence="7 14" id="KW-0418">Kinase</keyword>
<evidence type="ECO:0000313" key="15">
    <source>
        <dbReference type="Proteomes" id="UP000306509"/>
    </source>
</evidence>
<name>A0A4U8Q3E6_9FIRM</name>
<dbReference type="PANTHER" id="PTHR45528:SF8">
    <property type="entry name" value="HISTIDINE KINASE"/>
    <property type="match status" value="1"/>
</dbReference>
<dbReference type="FunFam" id="3.30.565.10:FF:000006">
    <property type="entry name" value="Sensor histidine kinase WalK"/>
    <property type="match status" value="1"/>
</dbReference>
<evidence type="ECO:0000256" key="9">
    <source>
        <dbReference type="ARBA" id="ARBA00023012"/>
    </source>
</evidence>
<dbReference type="InterPro" id="IPR003661">
    <property type="entry name" value="HisK_dim/P_dom"/>
</dbReference>
<dbReference type="Pfam" id="PF02518">
    <property type="entry name" value="HATPase_c"/>
    <property type="match status" value="1"/>
</dbReference>
<dbReference type="CDD" id="cd06225">
    <property type="entry name" value="HAMP"/>
    <property type="match status" value="1"/>
</dbReference>